<name>A0ABQ9AQB4_9ROSI</name>
<dbReference type="InterPro" id="IPR044810">
    <property type="entry name" value="WRKY_plant"/>
</dbReference>
<dbReference type="Gene3D" id="2.20.25.80">
    <property type="entry name" value="WRKY domain"/>
    <property type="match status" value="2"/>
</dbReference>
<dbReference type="InterPro" id="IPR003657">
    <property type="entry name" value="WRKY_dom"/>
</dbReference>
<accession>A0ABQ9AQB4</accession>
<comment type="caution">
    <text evidence="8">The sequence shown here is derived from an EMBL/GenBank/DDBJ whole genome shotgun (WGS) entry which is preliminary data.</text>
</comment>
<evidence type="ECO:0000313" key="9">
    <source>
        <dbReference type="Proteomes" id="UP001141253"/>
    </source>
</evidence>
<evidence type="ECO:0000259" key="7">
    <source>
        <dbReference type="PROSITE" id="PS50811"/>
    </source>
</evidence>
<keyword evidence="9" id="KW-1185">Reference proteome</keyword>
<reference evidence="8" key="1">
    <citation type="submission" date="2022-10" db="EMBL/GenBank/DDBJ databases">
        <authorList>
            <person name="Hyden B.L."/>
            <person name="Feng K."/>
            <person name="Yates T."/>
            <person name="Jawdy S."/>
            <person name="Smart L.B."/>
            <person name="Muchero W."/>
        </authorList>
    </citation>
    <scope>NUCLEOTIDE SEQUENCE</scope>
    <source>
        <tissue evidence="8">Shoot tip</tissue>
    </source>
</reference>
<evidence type="ECO:0000256" key="3">
    <source>
        <dbReference type="ARBA" id="ARBA00023125"/>
    </source>
</evidence>
<keyword evidence="2" id="KW-0805">Transcription regulation</keyword>
<dbReference type="EMBL" id="JAPFFI010000017">
    <property type="protein sequence ID" value="KAJ6354750.1"/>
    <property type="molecule type" value="Genomic_DNA"/>
</dbReference>
<feature type="compositionally biased region" description="Polar residues" evidence="6">
    <location>
        <begin position="147"/>
        <end position="159"/>
    </location>
</feature>
<proteinExistence type="predicted"/>
<keyword evidence="3" id="KW-0238">DNA-binding</keyword>
<feature type="region of interest" description="Disordered" evidence="6">
    <location>
        <begin position="293"/>
        <end position="343"/>
    </location>
</feature>
<dbReference type="PANTHER" id="PTHR31221">
    <property type="entry name" value="WRKY TRANSCRIPTION FACTOR PROTEIN 1-RELATED"/>
    <property type="match status" value="1"/>
</dbReference>
<dbReference type="SUPFAM" id="SSF118290">
    <property type="entry name" value="WRKY DNA-binding domain"/>
    <property type="match status" value="2"/>
</dbReference>
<feature type="domain" description="WRKY" evidence="7">
    <location>
        <begin position="84"/>
        <end position="142"/>
    </location>
</feature>
<evidence type="ECO:0000256" key="6">
    <source>
        <dbReference type="SAM" id="MobiDB-lite"/>
    </source>
</evidence>
<comment type="subcellular location">
    <subcellularLocation>
        <location evidence="1">Nucleus</location>
    </subcellularLocation>
</comment>
<sequence>MIKQEACAGTKPEADRVQLEHPAECANSSSEVLSLTSAAVSFPYSAPEPQKPRSMHALGLVINQQNSDSETRHPHVVVESPPADGYNWRKYGRKVVKGSNNLKSYYRCVYSSCYAKKKVQHCDQSGHVVDVVYIADGRHSSLHVPESEQQSSSISNGNVGSRIKDRSDDESESKRNFGSRAVGPQQNGSCGIASTGVQEKHGAEPRLKIRIKERSAPCSVPALKTKKEPEIIKHTDSDEGSSNDGYRWRKYGQKMLKGNSLVRSYYRCSSSACPARKHVERATDDATSTTITYAGKHDHDKPAPKKMQSSESRLISPAASTDDARRKKNISVSSRKPSSRCSVDGEVDLMGEKLSKLGAEQALESAQTLLSIGIDLRPR</sequence>
<evidence type="ECO:0000313" key="8">
    <source>
        <dbReference type="EMBL" id="KAJ6354750.1"/>
    </source>
</evidence>
<feature type="domain" description="WRKY" evidence="7">
    <location>
        <begin position="237"/>
        <end position="302"/>
    </location>
</feature>
<keyword evidence="5" id="KW-0539">Nucleus</keyword>
<dbReference type="PROSITE" id="PS50811">
    <property type="entry name" value="WRKY"/>
    <property type="match status" value="2"/>
</dbReference>
<evidence type="ECO:0000256" key="5">
    <source>
        <dbReference type="ARBA" id="ARBA00023242"/>
    </source>
</evidence>
<organism evidence="8 9">
    <name type="scientific">Salix suchowensis</name>
    <dbReference type="NCBI Taxonomy" id="1278906"/>
    <lineage>
        <taxon>Eukaryota</taxon>
        <taxon>Viridiplantae</taxon>
        <taxon>Streptophyta</taxon>
        <taxon>Embryophyta</taxon>
        <taxon>Tracheophyta</taxon>
        <taxon>Spermatophyta</taxon>
        <taxon>Magnoliopsida</taxon>
        <taxon>eudicotyledons</taxon>
        <taxon>Gunneridae</taxon>
        <taxon>Pentapetalae</taxon>
        <taxon>rosids</taxon>
        <taxon>fabids</taxon>
        <taxon>Malpighiales</taxon>
        <taxon>Salicaceae</taxon>
        <taxon>Saliceae</taxon>
        <taxon>Salix</taxon>
    </lineage>
</organism>
<evidence type="ECO:0000256" key="4">
    <source>
        <dbReference type="ARBA" id="ARBA00023163"/>
    </source>
</evidence>
<feature type="compositionally biased region" description="Basic and acidic residues" evidence="6">
    <location>
        <begin position="162"/>
        <end position="175"/>
    </location>
</feature>
<reference evidence="8" key="2">
    <citation type="journal article" date="2023" name="Int. J. Mol. Sci.">
        <title>De Novo Assembly and Annotation of 11 Diverse Shrub Willow (Salix) Genomes Reveals Novel Gene Organization in Sex-Linked Regions.</title>
        <authorList>
            <person name="Hyden B."/>
            <person name="Feng K."/>
            <person name="Yates T.B."/>
            <person name="Jawdy S."/>
            <person name="Cereghino C."/>
            <person name="Smart L.B."/>
            <person name="Muchero W."/>
        </authorList>
    </citation>
    <scope>NUCLEOTIDE SEQUENCE</scope>
    <source>
        <tissue evidence="8">Shoot tip</tissue>
    </source>
</reference>
<protein>
    <recommendedName>
        <fullName evidence="7">WRKY domain-containing protein</fullName>
    </recommendedName>
</protein>
<gene>
    <name evidence="8" type="ORF">OIU77_005368</name>
</gene>
<evidence type="ECO:0000256" key="2">
    <source>
        <dbReference type="ARBA" id="ARBA00023015"/>
    </source>
</evidence>
<dbReference type="SMART" id="SM00774">
    <property type="entry name" value="WRKY"/>
    <property type="match status" value="2"/>
</dbReference>
<feature type="compositionally biased region" description="Basic and acidic residues" evidence="6">
    <location>
        <begin position="198"/>
        <end position="210"/>
    </location>
</feature>
<dbReference type="Proteomes" id="UP001141253">
    <property type="component" value="Chromosome 18"/>
</dbReference>
<feature type="compositionally biased region" description="Low complexity" evidence="6">
    <location>
        <begin position="331"/>
        <end position="342"/>
    </location>
</feature>
<feature type="region of interest" description="Disordered" evidence="6">
    <location>
        <begin position="142"/>
        <end position="210"/>
    </location>
</feature>
<dbReference type="Pfam" id="PF03106">
    <property type="entry name" value="WRKY"/>
    <property type="match status" value="2"/>
</dbReference>
<keyword evidence="4" id="KW-0804">Transcription</keyword>
<evidence type="ECO:0000256" key="1">
    <source>
        <dbReference type="ARBA" id="ARBA00004123"/>
    </source>
</evidence>
<dbReference type="PANTHER" id="PTHR31221:SF322">
    <property type="entry name" value="WRKY TRANSCRIPTION FACTOR 3-RELATED"/>
    <property type="match status" value="1"/>
</dbReference>
<dbReference type="InterPro" id="IPR036576">
    <property type="entry name" value="WRKY_dom_sf"/>
</dbReference>